<feature type="region of interest" description="Disordered" evidence="1">
    <location>
        <begin position="1"/>
        <end position="31"/>
    </location>
</feature>
<keyword evidence="4" id="KW-1185">Reference proteome</keyword>
<dbReference type="Gene3D" id="3.30.750.24">
    <property type="entry name" value="STAS domain"/>
    <property type="match status" value="1"/>
</dbReference>
<proteinExistence type="predicted"/>
<reference evidence="3 4" key="1">
    <citation type="submission" date="2020-03" db="EMBL/GenBank/DDBJ databases">
        <title>WGS of actinomycetes isolated from Thailand.</title>
        <authorList>
            <person name="Thawai C."/>
        </authorList>
    </citation>
    <scope>NUCLEOTIDE SEQUENCE [LARGE SCALE GENOMIC DNA]</scope>
    <source>
        <strain evidence="3 4">FMUSA5-5</strain>
    </source>
</reference>
<evidence type="ECO:0000313" key="4">
    <source>
        <dbReference type="Proteomes" id="UP000696294"/>
    </source>
</evidence>
<dbReference type="InterPro" id="IPR002645">
    <property type="entry name" value="STAS_dom"/>
</dbReference>
<dbReference type="InterPro" id="IPR036513">
    <property type="entry name" value="STAS_dom_sf"/>
</dbReference>
<comment type="caution">
    <text evidence="3">The sequence shown here is derived from an EMBL/GenBank/DDBJ whole genome shotgun (WGS) entry which is preliminary data.</text>
</comment>
<name>A0ABX1B8H0_9ACTN</name>
<dbReference type="RefSeq" id="WP_168011899.1">
    <property type="nucleotide sequence ID" value="NZ_JAATEP010000017.1"/>
</dbReference>
<evidence type="ECO:0000256" key="1">
    <source>
        <dbReference type="SAM" id="MobiDB-lite"/>
    </source>
</evidence>
<organism evidence="3 4">
    <name type="scientific">Nonomuraea composti</name>
    <dbReference type="NCBI Taxonomy" id="2720023"/>
    <lineage>
        <taxon>Bacteria</taxon>
        <taxon>Bacillati</taxon>
        <taxon>Actinomycetota</taxon>
        <taxon>Actinomycetes</taxon>
        <taxon>Streptosporangiales</taxon>
        <taxon>Streptosporangiaceae</taxon>
        <taxon>Nonomuraea</taxon>
    </lineage>
</organism>
<accession>A0ABX1B8H0</accession>
<dbReference type="Pfam" id="PF01740">
    <property type="entry name" value="STAS"/>
    <property type="match status" value="1"/>
</dbReference>
<feature type="domain" description="STAS" evidence="2">
    <location>
        <begin position="23"/>
        <end position="89"/>
    </location>
</feature>
<dbReference type="SUPFAM" id="SSF52091">
    <property type="entry name" value="SpoIIaa-like"/>
    <property type="match status" value="1"/>
</dbReference>
<evidence type="ECO:0000259" key="2">
    <source>
        <dbReference type="PROSITE" id="PS50801"/>
    </source>
</evidence>
<evidence type="ECO:0000313" key="3">
    <source>
        <dbReference type="EMBL" id="NJP92594.1"/>
    </source>
</evidence>
<protein>
    <submittedName>
        <fullName evidence="3">STAS domain-containing protein</fullName>
    </submittedName>
</protein>
<dbReference type="EMBL" id="JAATEP010000017">
    <property type="protein sequence ID" value="NJP92594.1"/>
    <property type="molecule type" value="Genomic_DNA"/>
</dbReference>
<gene>
    <name evidence="3" type="ORF">HCN51_24595</name>
</gene>
<sequence length="103" mass="10948">MPPRSGDPEAAIGRTRPPGRPPVLDLGGLTDMDGTGPHVLLRVHGDLRRQGGSLHLAAVRDLPARLPRTTEVWDALDTHPSAQAAITALLRPAAPSPHPRRLS</sequence>
<dbReference type="Proteomes" id="UP000696294">
    <property type="component" value="Unassembled WGS sequence"/>
</dbReference>
<dbReference type="PROSITE" id="PS50801">
    <property type="entry name" value="STAS"/>
    <property type="match status" value="1"/>
</dbReference>